<gene>
    <name evidence="2" type="ordered locus">Ferpe_0111</name>
</gene>
<dbReference type="EMBL" id="CP003260">
    <property type="protein sequence ID" value="AFG34272.1"/>
    <property type="molecule type" value="Genomic_DNA"/>
</dbReference>
<dbReference type="STRING" id="771875.Ferpe_0111"/>
<keyword evidence="3" id="KW-1185">Reference proteome</keyword>
<organism evidence="2 3">
    <name type="scientific">Fervidobacterium pennivorans (strain DSM 9078 / Ven5)</name>
    <dbReference type="NCBI Taxonomy" id="771875"/>
    <lineage>
        <taxon>Bacteria</taxon>
        <taxon>Thermotogati</taxon>
        <taxon>Thermotogota</taxon>
        <taxon>Thermotogae</taxon>
        <taxon>Thermotogales</taxon>
        <taxon>Fervidobacteriaceae</taxon>
        <taxon>Fervidobacterium</taxon>
    </lineage>
</organism>
<name>H9U9S9_FERPD</name>
<dbReference type="InterPro" id="IPR054297">
    <property type="entry name" value="DUF7033"/>
</dbReference>
<dbReference type="AlphaFoldDB" id="H9U9S9"/>
<dbReference type="eggNOG" id="COG0726">
    <property type="taxonomic scope" value="Bacteria"/>
</dbReference>
<evidence type="ECO:0000313" key="3">
    <source>
        <dbReference type="Proteomes" id="UP000007384"/>
    </source>
</evidence>
<accession>H9U9S9</accession>
<reference evidence="2" key="1">
    <citation type="submission" date="2012-03" db="EMBL/GenBank/DDBJ databases">
        <title>Complete sequence of Fervidobacterium pennivorans DSM 9078.</title>
        <authorList>
            <consortium name="US DOE Joint Genome Institute"/>
            <person name="Lucas S."/>
            <person name="Han J."/>
            <person name="Lapidus A."/>
            <person name="Cheng J.-F."/>
            <person name="Goodwin L."/>
            <person name="Pitluck S."/>
            <person name="Peters L."/>
            <person name="Ovchinnikova G."/>
            <person name="Lu M."/>
            <person name="Detter J.C."/>
            <person name="Han C."/>
            <person name="Tapia R."/>
            <person name="Land M."/>
            <person name="Hauser L."/>
            <person name="Kyrpides N."/>
            <person name="Ivanova N."/>
            <person name="Pagani I."/>
            <person name="Noll K.M."/>
            <person name="Woyke T."/>
        </authorList>
    </citation>
    <scope>NUCLEOTIDE SEQUENCE</scope>
    <source>
        <strain evidence="2">DSM 9078</strain>
    </source>
</reference>
<dbReference type="GO" id="GO:0005975">
    <property type="term" value="P:carbohydrate metabolic process"/>
    <property type="evidence" value="ECO:0007669"/>
    <property type="project" value="InterPro"/>
</dbReference>
<dbReference type="OrthoDB" id="1550751at2"/>
<dbReference type="Pfam" id="PF23019">
    <property type="entry name" value="DUF7033"/>
    <property type="match status" value="1"/>
</dbReference>
<dbReference type="Proteomes" id="UP000007384">
    <property type="component" value="Chromosome"/>
</dbReference>
<dbReference type="InterPro" id="IPR011330">
    <property type="entry name" value="Glyco_hydro/deAcase_b/a-brl"/>
</dbReference>
<evidence type="ECO:0000313" key="2">
    <source>
        <dbReference type="EMBL" id="AFG34272.1"/>
    </source>
</evidence>
<dbReference type="SUPFAM" id="SSF88713">
    <property type="entry name" value="Glycoside hydrolase/deacetylase"/>
    <property type="match status" value="1"/>
</dbReference>
<feature type="domain" description="DUF7033" evidence="1">
    <location>
        <begin position="121"/>
        <end position="209"/>
    </location>
</feature>
<sequence>MEKLKILAPRKYKPEIGYISSVLFFEFLGLNFELLEGEGDEIVITLSHSNKILKIKTVLFSIPEKEWCSFDSLPKLPLERWDVKSDLPEAVVCDDYIPVIYGQKLQNGKYIQQDNEGITLGLDIFGSTFFMLTRYEEYVNKATDMYGRFPASESLALKEGFLLRPIVNEYVEILWAVIRRLWPGLKRNERTYRVIPTHDIDRPTVAYKFRWKRVIRGCIGDIVKRKSVKTVLKRVLAKLGRLELDPAYTFDFITKTSEKRGVVSEFYFMTGHTDPKFDTFYDFDSEHVEEALKMIYARGHRIGLHASFGAYKDLKKLKMEFEKLILKMKELGIKQSSIGNRQHYLRFEVPTTWRILDQVGVDYDSTMTYAQHVGFRTGTCYEYTVYDLEQREPLKIKERPLMVMDGTLFAENYMNLDYEDALNYIEILAKRVKMFNGNFVLLWHNTMLLTDGQKRFYEKVLDTITTV</sequence>
<dbReference type="HOGENOM" id="CLU_046673_1_0_0"/>
<dbReference type="Gene3D" id="3.20.20.370">
    <property type="entry name" value="Glycoside hydrolase/deacetylase"/>
    <property type="match status" value="1"/>
</dbReference>
<dbReference type="RefSeq" id="WP_014450741.1">
    <property type="nucleotide sequence ID" value="NC_017095.1"/>
</dbReference>
<proteinExistence type="predicted"/>
<protein>
    <recommendedName>
        <fullName evidence="1">DUF7033 domain-containing protein</fullName>
    </recommendedName>
</protein>
<dbReference type="KEGG" id="fpe:Ferpe_0111"/>
<evidence type="ECO:0000259" key="1">
    <source>
        <dbReference type="Pfam" id="PF23019"/>
    </source>
</evidence>
<dbReference type="CDD" id="cd10931">
    <property type="entry name" value="CE4_u7"/>
    <property type="match status" value="1"/>
</dbReference>
<dbReference type="PATRIC" id="fig|771875.3.peg.117"/>